<dbReference type="EMBL" id="CAUYUJ010012661">
    <property type="protein sequence ID" value="CAK0834381.1"/>
    <property type="molecule type" value="Genomic_DNA"/>
</dbReference>
<evidence type="ECO:0000313" key="2">
    <source>
        <dbReference type="Proteomes" id="UP001189429"/>
    </source>
</evidence>
<reference evidence="1" key="1">
    <citation type="submission" date="2023-10" db="EMBL/GenBank/DDBJ databases">
        <authorList>
            <person name="Chen Y."/>
            <person name="Shah S."/>
            <person name="Dougan E. K."/>
            <person name="Thang M."/>
            <person name="Chan C."/>
        </authorList>
    </citation>
    <scope>NUCLEOTIDE SEQUENCE [LARGE SCALE GENOMIC DNA]</scope>
</reference>
<dbReference type="Proteomes" id="UP001189429">
    <property type="component" value="Unassembled WGS sequence"/>
</dbReference>
<comment type="caution">
    <text evidence="1">The sequence shown here is derived from an EMBL/GenBank/DDBJ whole genome shotgun (WGS) entry which is preliminary data.</text>
</comment>
<accession>A0ABN9SQZ9</accession>
<sequence length="129" mass="14343">EVGDAFAALWHDVFRVNSVYCCRRCGSHCAAGDVRTVRKLSLRCDGLSPYEPTRRNQQDSIRRVERPRGALIDHAVIRCRSVVGWWKGVFFGGDASFVGGKLPCVHGLEGDFFLLLSIYFASCSYGTVP</sequence>
<name>A0ABN9SQZ9_9DINO</name>
<feature type="non-terminal residue" evidence="1">
    <location>
        <position position="1"/>
    </location>
</feature>
<proteinExistence type="predicted"/>
<gene>
    <name evidence="1" type="ORF">PCOR1329_LOCUS31817</name>
</gene>
<keyword evidence="2" id="KW-1185">Reference proteome</keyword>
<protein>
    <submittedName>
        <fullName evidence="1">Uncharacterized protein</fullName>
    </submittedName>
</protein>
<organism evidence="1 2">
    <name type="scientific">Prorocentrum cordatum</name>
    <dbReference type="NCBI Taxonomy" id="2364126"/>
    <lineage>
        <taxon>Eukaryota</taxon>
        <taxon>Sar</taxon>
        <taxon>Alveolata</taxon>
        <taxon>Dinophyceae</taxon>
        <taxon>Prorocentrales</taxon>
        <taxon>Prorocentraceae</taxon>
        <taxon>Prorocentrum</taxon>
    </lineage>
</organism>
<evidence type="ECO:0000313" key="1">
    <source>
        <dbReference type="EMBL" id="CAK0834381.1"/>
    </source>
</evidence>